<reference evidence="1" key="1">
    <citation type="journal article" date="2023" name="Int. J. Syst. Evol. Microbiol.">
        <title>Methylocystis iwaonis sp. nov., a type II methane-oxidizing bacterium from surface soil of a rice paddy field in Japan, and emended description of the genus Methylocystis (ex Whittenbury et al. 1970) Bowman et al. 1993.</title>
        <authorList>
            <person name="Kaise H."/>
            <person name="Sawadogo J.B."/>
            <person name="Alam M.S."/>
            <person name="Ueno C."/>
            <person name="Dianou D."/>
            <person name="Shinjo R."/>
            <person name="Asakawa S."/>
        </authorList>
    </citation>
    <scope>NUCLEOTIDE SEQUENCE</scope>
    <source>
        <strain evidence="1">LMG27198</strain>
    </source>
</reference>
<organism evidence="1 2">
    <name type="scientific">Methylocystis echinoides</name>
    <dbReference type="NCBI Taxonomy" id="29468"/>
    <lineage>
        <taxon>Bacteria</taxon>
        <taxon>Pseudomonadati</taxon>
        <taxon>Pseudomonadota</taxon>
        <taxon>Alphaproteobacteria</taxon>
        <taxon>Hyphomicrobiales</taxon>
        <taxon>Methylocystaceae</taxon>
        <taxon>Methylocystis</taxon>
    </lineage>
</organism>
<dbReference type="AlphaFoldDB" id="A0A9W6GVM2"/>
<gene>
    <name evidence="1" type="ORF">LMG27198_27580</name>
</gene>
<keyword evidence="2" id="KW-1185">Reference proteome</keyword>
<evidence type="ECO:0000313" key="1">
    <source>
        <dbReference type="EMBL" id="GLI93766.1"/>
    </source>
</evidence>
<comment type="caution">
    <text evidence="1">The sequence shown here is derived from an EMBL/GenBank/DDBJ whole genome shotgun (WGS) entry which is preliminary data.</text>
</comment>
<proteinExistence type="predicted"/>
<sequence>MVFGAVWASEAFGDVADPIAIVAVKARNVAPFGSTENAYLKADLIVGTSTINACHKRRW</sequence>
<dbReference type="EMBL" id="BSEC01000001">
    <property type="protein sequence ID" value="GLI93766.1"/>
    <property type="molecule type" value="Genomic_DNA"/>
</dbReference>
<evidence type="ECO:0000313" key="2">
    <source>
        <dbReference type="Proteomes" id="UP001144323"/>
    </source>
</evidence>
<accession>A0A9W6GVM2</accession>
<dbReference type="Proteomes" id="UP001144323">
    <property type="component" value="Unassembled WGS sequence"/>
</dbReference>
<protein>
    <submittedName>
        <fullName evidence="1">Uncharacterized protein</fullName>
    </submittedName>
</protein>
<name>A0A9W6GVM2_9HYPH</name>